<protein>
    <submittedName>
        <fullName evidence="1">Uncharacterized protein</fullName>
    </submittedName>
</protein>
<dbReference type="Proteomes" id="UP001222932">
    <property type="component" value="Unassembled WGS sequence"/>
</dbReference>
<organism evidence="1 2">
    <name type="scientific">Cutaneotrichosporon spelunceum</name>
    <dbReference type="NCBI Taxonomy" id="1672016"/>
    <lineage>
        <taxon>Eukaryota</taxon>
        <taxon>Fungi</taxon>
        <taxon>Dikarya</taxon>
        <taxon>Basidiomycota</taxon>
        <taxon>Agaricomycotina</taxon>
        <taxon>Tremellomycetes</taxon>
        <taxon>Trichosporonales</taxon>
        <taxon>Trichosporonaceae</taxon>
        <taxon>Cutaneotrichosporon</taxon>
    </lineage>
</organism>
<evidence type="ECO:0000313" key="1">
    <source>
        <dbReference type="EMBL" id="GMK54961.1"/>
    </source>
</evidence>
<accession>A0AAD3TR41</accession>
<keyword evidence="2" id="KW-1185">Reference proteome</keyword>
<gene>
    <name evidence="1" type="ORF">CspeluHIS016_0200170</name>
</gene>
<name>A0AAD3TR41_9TREE</name>
<reference evidence="1" key="2">
    <citation type="submission" date="2023-06" db="EMBL/GenBank/DDBJ databases">
        <authorList>
            <person name="Kobayashi Y."/>
            <person name="Kayamori A."/>
            <person name="Aoki K."/>
            <person name="Shiwa Y."/>
            <person name="Fujita N."/>
            <person name="Sugita T."/>
            <person name="Iwasaki W."/>
            <person name="Tanaka N."/>
            <person name="Takashima M."/>
        </authorList>
    </citation>
    <scope>NUCLEOTIDE SEQUENCE</scope>
    <source>
        <strain evidence="1">HIS016</strain>
    </source>
</reference>
<reference evidence="1" key="1">
    <citation type="journal article" date="2023" name="BMC Genomics">
        <title>Chromosome-level genome assemblies of Cutaneotrichosporon spp. (Trichosporonales, Basidiomycota) reveal imbalanced evolution between nucleotide sequences and chromosome synteny.</title>
        <authorList>
            <person name="Kobayashi Y."/>
            <person name="Kayamori A."/>
            <person name="Aoki K."/>
            <person name="Shiwa Y."/>
            <person name="Matsutani M."/>
            <person name="Fujita N."/>
            <person name="Sugita T."/>
            <person name="Iwasaki W."/>
            <person name="Tanaka N."/>
            <person name="Takashima M."/>
        </authorList>
    </citation>
    <scope>NUCLEOTIDE SEQUENCE</scope>
    <source>
        <strain evidence="1">HIS016</strain>
    </source>
</reference>
<proteinExistence type="predicted"/>
<dbReference type="EMBL" id="BTCM01000002">
    <property type="protein sequence ID" value="GMK54961.1"/>
    <property type="molecule type" value="Genomic_DNA"/>
</dbReference>
<evidence type="ECO:0000313" key="2">
    <source>
        <dbReference type="Proteomes" id="UP001222932"/>
    </source>
</evidence>
<dbReference type="AlphaFoldDB" id="A0AAD3TR41"/>
<comment type="caution">
    <text evidence="1">The sequence shown here is derived from an EMBL/GenBank/DDBJ whole genome shotgun (WGS) entry which is preliminary data.</text>
</comment>
<sequence length="164" mass="18042">MTRSTTAPLTVDAAAFRAKYAEERNKRLAAPAGRNAKSLETPGTNVDRHMSVVLSEPVQLLVFQRTPSAVDVRGNHPFDPAWFKEISLTHAMENGKAWCNAILEHGRQIGNAERTPGYYNNEDKGETIHTELNAGYPAGASVFSKLMDEWRAPGAQQFVSVVFA</sequence>